<proteinExistence type="predicted"/>
<dbReference type="Gene3D" id="2.60.40.10">
    <property type="entry name" value="Immunoglobulins"/>
    <property type="match status" value="1"/>
</dbReference>
<feature type="region of interest" description="Disordered" evidence="1">
    <location>
        <begin position="792"/>
        <end position="831"/>
    </location>
</feature>
<dbReference type="Gene3D" id="2.60.120.260">
    <property type="entry name" value="Galactose-binding domain-like"/>
    <property type="match status" value="1"/>
</dbReference>
<dbReference type="Proteomes" id="UP000557717">
    <property type="component" value="Unassembled WGS sequence"/>
</dbReference>
<evidence type="ECO:0000313" key="3">
    <source>
        <dbReference type="Proteomes" id="UP000557717"/>
    </source>
</evidence>
<dbReference type="SUPFAM" id="SSF55486">
    <property type="entry name" value="Metalloproteases ('zincins'), catalytic domain"/>
    <property type="match status" value="1"/>
</dbReference>
<accession>A0A840V7A3</accession>
<dbReference type="EMBL" id="JACHFD010000001">
    <property type="protein sequence ID" value="MBB5349830.1"/>
    <property type="molecule type" value="Genomic_DNA"/>
</dbReference>
<protein>
    <submittedName>
        <fullName evidence="2">Uncharacterized protein</fullName>
    </submittedName>
</protein>
<dbReference type="GO" id="GO:0008237">
    <property type="term" value="F:metallopeptidase activity"/>
    <property type="evidence" value="ECO:0007669"/>
    <property type="project" value="InterPro"/>
</dbReference>
<comment type="caution">
    <text evidence="2">The sequence shown here is derived from an EMBL/GenBank/DDBJ whole genome shotgun (WGS) entry which is preliminary data.</text>
</comment>
<dbReference type="RefSeq" id="WP_221284938.1">
    <property type="nucleotide sequence ID" value="NZ_JACHFD010000001.1"/>
</dbReference>
<reference evidence="2 3" key="1">
    <citation type="submission" date="2020-08" db="EMBL/GenBank/DDBJ databases">
        <title>Genomic Encyclopedia of Type Strains, Phase IV (KMG-IV): sequencing the most valuable type-strain genomes for metagenomic binning, comparative biology and taxonomic classification.</title>
        <authorList>
            <person name="Goeker M."/>
        </authorList>
    </citation>
    <scope>NUCLEOTIDE SEQUENCE [LARGE SCALE GENOMIC DNA]</scope>
    <source>
        <strain evidence="2 3">YC6886</strain>
    </source>
</reference>
<keyword evidence="3" id="KW-1185">Reference proteome</keyword>
<name>A0A840V7A3_9BACT</name>
<dbReference type="Gene3D" id="2.60.120.380">
    <property type="match status" value="1"/>
</dbReference>
<evidence type="ECO:0000313" key="2">
    <source>
        <dbReference type="EMBL" id="MBB5349830.1"/>
    </source>
</evidence>
<organism evidence="2 3">
    <name type="scientific">Haloferula luteola</name>
    <dbReference type="NCBI Taxonomy" id="595692"/>
    <lineage>
        <taxon>Bacteria</taxon>
        <taxon>Pseudomonadati</taxon>
        <taxon>Verrucomicrobiota</taxon>
        <taxon>Verrucomicrobiia</taxon>
        <taxon>Verrucomicrobiales</taxon>
        <taxon>Verrucomicrobiaceae</taxon>
        <taxon>Haloferula</taxon>
    </lineage>
</organism>
<evidence type="ECO:0000256" key="1">
    <source>
        <dbReference type="SAM" id="MobiDB-lite"/>
    </source>
</evidence>
<gene>
    <name evidence="2" type="ORF">HNR46_000051</name>
</gene>
<dbReference type="InterPro" id="IPR013783">
    <property type="entry name" value="Ig-like_fold"/>
</dbReference>
<dbReference type="InterPro" id="IPR024079">
    <property type="entry name" value="MetalloPept_cat_dom_sf"/>
</dbReference>
<dbReference type="AlphaFoldDB" id="A0A840V7A3"/>
<sequence>MANLLLEDGENLFLAALGDAWEARLVPRHTQSGWLLAGDARHTTLQQVAVSELICSGPESAGLPPTSEMAAAPLPELAEAAPILNSLPTAQAVIYLDFDGETVSGTQWNTSYNGGDDLVVSGPNFSSAQITSIWSGVAEDYSPFQINVTTDRAVFDATPIQRRTMVIFTPDSDWYGNYGGVAYVDVFSSNFTDPPAWVFTDQLSNSASYAAEAAAHEAGHIMGLHHDGTSSASYYSGNSTWGPIMGAAYSSTVSQWSRGEYSDANNTEDDLAIISSSRNGFGYRTDDHSDSFASASPMEISGVDLLTASGIIERSSDTDLFVFQTTGGQVSFDITSPSTDPDLHLQASILNASGGEVATDDSALPLAVSLQSDLGAGTYYLRVTGTALGTGSTGLTAYGSLGQYGVAGTVPTSTEWTATILSPQAEKVSLPTGTGLHLDAVATAGEVSWEVVESPVGQDVVLSSPLAASTDAVFSGPGAYRLRFSAHLSEEVRSDELLVEVESTVGTYADQVPQVELGSDLDVSASELTMEAIVMDDTPSLSYQWSVVSGPGQLSSPTAEEPVLAFSAADTPVVIRLEVSDGEQVGFDEVTLTARYQELQLASRESSATAWVGTQEPLEGWQFPGFDDGAWIQGFPGVGYDVENPSRRRIYLSEIGDGFNVANSMSGSSGSCYLRVPFEIEGSPQILSLTLRMKYDDGFVAYLNGTEIARDNIASGTPSWNSHALTNRNDEDALSYATFEIVVPEGALVAGTNVLAIHGLNYATGNSDRRFLISPLLEAVVAPTIGIETTPFEQSVATISDPNQRGDDDDPDGDGRNNLYEHAVGSDPSVADFPEPVLLADSSGTLRLRLPSPLPSDVRYQLEQSSDLSGAWLSFSEGTLSDGWTGILPETDSDLNVLVFSLPPATSGYFRLRMERVP</sequence>
<dbReference type="Gene3D" id="3.40.390.10">
    <property type="entry name" value="Collagenase (Catalytic Domain)"/>
    <property type="match status" value="1"/>
</dbReference>